<reference evidence="7 8" key="1">
    <citation type="journal article" date="2024" name="BMC Genomics">
        <title>Genome assembly of redclaw crayfish (Cherax quadricarinatus) provides insights into its immune adaptation and hypoxia tolerance.</title>
        <authorList>
            <person name="Liu Z."/>
            <person name="Zheng J."/>
            <person name="Li H."/>
            <person name="Fang K."/>
            <person name="Wang S."/>
            <person name="He J."/>
            <person name="Zhou D."/>
            <person name="Weng S."/>
            <person name="Chi M."/>
            <person name="Gu Z."/>
            <person name="He J."/>
            <person name="Li F."/>
            <person name="Wang M."/>
        </authorList>
    </citation>
    <scope>NUCLEOTIDE SEQUENCE [LARGE SCALE GENOMIC DNA]</scope>
    <source>
        <strain evidence="7">ZL_2023a</strain>
    </source>
</reference>
<dbReference type="GO" id="GO:0015179">
    <property type="term" value="F:L-amino acid transmembrane transporter activity"/>
    <property type="evidence" value="ECO:0007669"/>
    <property type="project" value="TreeGrafter"/>
</dbReference>
<organism evidence="7 8">
    <name type="scientific">Cherax quadricarinatus</name>
    <name type="common">Australian red claw crayfish</name>
    <dbReference type="NCBI Taxonomy" id="27406"/>
    <lineage>
        <taxon>Eukaryota</taxon>
        <taxon>Metazoa</taxon>
        <taxon>Ecdysozoa</taxon>
        <taxon>Arthropoda</taxon>
        <taxon>Crustacea</taxon>
        <taxon>Multicrustacea</taxon>
        <taxon>Malacostraca</taxon>
        <taxon>Eumalacostraca</taxon>
        <taxon>Eucarida</taxon>
        <taxon>Decapoda</taxon>
        <taxon>Pleocyemata</taxon>
        <taxon>Astacidea</taxon>
        <taxon>Parastacoidea</taxon>
        <taxon>Parastacidae</taxon>
        <taxon>Cherax</taxon>
    </lineage>
</organism>
<evidence type="ECO:0000256" key="1">
    <source>
        <dbReference type="ARBA" id="ARBA00004141"/>
    </source>
</evidence>
<dbReference type="AlphaFoldDB" id="A0AAW0WUR7"/>
<feature type="transmembrane region" description="Helical" evidence="5">
    <location>
        <begin position="26"/>
        <end position="43"/>
    </location>
</feature>
<evidence type="ECO:0000256" key="3">
    <source>
        <dbReference type="ARBA" id="ARBA00022989"/>
    </source>
</evidence>
<comment type="subcellular location">
    <subcellularLocation>
        <location evidence="1">Membrane</location>
        <topology evidence="1">Multi-pass membrane protein</topology>
    </subcellularLocation>
</comment>
<name>A0AAW0WUR7_CHEQU</name>
<protein>
    <recommendedName>
        <fullName evidence="6">Amino acid transporter transmembrane domain-containing protein</fullName>
    </recommendedName>
</protein>
<evidence type="ECO:0000313" key="8">
    <source>
        <dbReference type="Proteomes" id="UP001445076"/>
    </source>
</evidence>
<evidence type="ECO:0000313" key="7">
    <source>
        <dbReference type="EMBL" id="KAK8730977.1"/>
    </source>
</evidence>
<dbReference type="GO" id="GO:0005774">
    <property type="term" value="C:vacuolar membrane"/>
    <property type="evidence" value="ECO:0007669"/>
    <property type="project" value="TreeGrafter"/>
</dbReference>
<keyword evidence="2 5" id="KW-0812">Transmembrane</keyword>
<dbReference type="Proteomes" id="UP001445076">
    <property type="component" value="Unassembled WGS sequence"/>
</dbReference>
<feature type="non-terminal residue" evidence="7">
    <location>
        <position position="118"/>
    </location>
</feature>
<dbReference type="PANTHER" id="PTHR22950:SF349">
    <property type="entry name" value="AMINO ACID TRANSPORTER TRANSMEMBRANE DOMAIN-CONTAINING PROTEIN"/>
    <property type="match status" value="1"/>
</dbReference>
<dbReference type="EMBL" id="JARKIK010000062">
    <property type="protein sequence ID" value="KAK8730977.1"/>
    <property type="molecule type" value="Genomic_DNA"/>
</dbReference>
<comment type="caution">
    <text evidence="7">The sequence shown here is derived from an EMBL/GenBank/DDBJ whole genome shotgun (WGS) entry which is preliminary data.</text>
</comment>
<feature type="transmembrane region" description="Helical" evidence="5">
    <location>
        <begin position="84"/>
        <end position="111"/>
    </location>
</feature>
<feature type="non-terminal residue" evidence="7">
    <location>
        <position position="1"/>
    </location>
</feature>
<dbReference type="Pfam" id="PF01490">
    <property type="entry name" value="Aa_trans"/>
    <property type="match status" value="1"/>
</dbReference>
<keyword evidence="3 5" id="KW-1133">Transmembrane helix</keyword>
<proteinExistence type="predicted"/>
<feature type="domain" description="Amino acid transporter transmembrane" evidence="6">
    <location>
        <begin position="18"/>
        <end position="107"/>
    </location>
</feature>
<feature type="transmembrane region" description="Helical" evidence="5">
    <location>
        <begin position="49"/>
        <end position="72"/>
    </location>
</feature>
<evidence type="ECO:0000256" key="5">
    <source>
        <dbReference type="SAM" id="Phobius"/>
    </source>
</evidence>
<keyword evidence="8" id="KW-1185">Reference proteome</keyword>
<dbReference type="InterPro" id="IPR013057">
    <property type="entry name" value="AA_transpt_TM"/>
</dbReference>
<evidence type="ECO:0000259" key="6">
    <source>
        <dbReference type="Pfam" id="PF01490"/>
    </source>
</evidence>
<evidence type="ECO:0000256" key="2">
    <source>
        <dbReference type="ARBA" id="ARBA00022692"/>
    </source>
</evidence>
<dbReference type="PANTHER" id="PTHR22950">
    <property type="entry name" value="AMINO ACID TRANSPORTER"/>
    <property type="match status" value="1"/>
</dbReference>
<gene>
    <name evidence="7" type="ORF">OTU49_007730</name>
</gene>
<keyword evidence="4 5" id="KW-0472">Membrane</keyword>
<accession>A0AAW0WUR7</accession>
<sequence>YVPYEILIPTVTRSFRSPRTKLVAEYSFRTAMVILTFIFAISIPNIGLFISLIGAVSSSTLALIFPPIIELITFWPNTGKYHWILVKAGVICIFGIVGFVTGTISSVQAIVHFFKYGE</sequence>
<evidence type="ECO:0000256" key="4">
    <source>
        <dbReference type="ARBA" id="ARBA00023136"/>
    </source>
</evidence>